<dbReference type="AlphaFoldDB" id="A0A7W4P618"/>
<name>A0A7W4P618_9PROT</name>
<protein>
    <submittedName>
        <fullName evidence="3">Phage tail protein</fullName>
    </submittedName>
</protein>
<dbReference type="RefSeq" id="WP_182944121.1">
    <property type="nucleotide sequence ID" value="NZ_JABEQH010000017.1"/>
</dbReference>
<dbReference type="InterPro" id="IPR035089">
    <property type="entry name" value="Phage_sheath_subtilisin"/>
</dbReference>
<feature type="domain" description="Tail sheath protein subtilisin-like" evidence="2">
    <location>
        <begin position="219"/>
        <end position="374"/>
    </location>
</feature>
<sequence length="496" mass="50768">MSGSITVPGYSDSNRLPGVYFALDATKANTASVTRRILIVGQMLAAAPAAAGVATISAGPTDAIGKYGAGSHCARMVARYRGIDTTGEVWVLPLSDDAAAAAAAGSFAITGPASASGTLCLYVGDQLIATGVSAGDTASAIAANVVAAATATPSLPVSLAVDGTTNTKINVTALNKGLAGNDIQLGLNLLGTPGGQSLPGGMAVTITAMAGGTQNPTTLATALATMGDRVYDLVLHPYTDTASLDAFKQLFDNLTGRWSATQQLYGHAITAYRGTYGAATTFGLAQNDPHATIMPISDSPSSPMDWAAEIGAQAAISMRGNPATPITGLALTVMPPSDAGRFIADQRNSLLHDGLSTFTVDDSGTVMIERLITTYQTNAAGVPDNSYLDIETLLTAEICLQDMRIFLASQFAACILVADGTKIPAGVRATTAQLIGKACAARYRVQAANLWVQNPDIFAASVVATNAGSGLVTLLLPYNWANQLRCIAGDVQFIKS</sequence>
<gene>
    <name evidence="3" type="ORF">HLH21_12695</name>
</gene>
<proteinExistence type="inferred from homology"/>
<dbReference type="EMBL" id="JABEQH010000017">
    <property type="protein sequence ID" value="MBB2176773.1"/>
    <property type="molecule type" value="Genomic_DNA"/>
</dbReference>
<keyword evidence="4" id="KW-1185">Reference proteome</keyword>
<dbReference type="Proteomes" id="UP000561066">
    <property type="component" value="Unassembled WGS sequence"/>
</dbReference>
<evidence type="ECO:0000259" key="2">
    <source>
        <dbReference type="Pfam" id="PF04984"/>
    </source>
</evidence>
<organism evidence="3 4">
    <name type="scientific">Gluconacetobacter johannae</name>
    <dbReference type="NCBI Taxonomy" id="112140"/>
    <lineage>
        <taxon>Bacteria</taxon>
        <taxon>Pseudomonadati</taxon>
        <taxon>Pseudomonadota</taxon>
        <taxon>Alphaproteobacteria</taxon>
        <taxon>Acetobacterales</taxon>
        <taxon>Acetobacteraceae</taxon>
        <taxon>Gluconacetobacter</taxon>
    </lineage>
</organism>
<accession>A0A7W4P618</accession>
<evidence type="ECO:0000256" key="1">
    <source>
        <dbReference type="ARBA" id="ARBA00008005"/>
    </source>
</evidence>
<evidence type="ECO:0000313" key="3">
    <source>
        <dbReference type="EMBL" id="MBB2176773.1"/>
    </source>
</evidence>
<dbReference type="Pfam" id="PF04984">
    <property type="entry name" value="Phage_sheath_1"/>
    <property type="match status" value="1"/>
</dbReference>
<dbReference type="PIRSF" id="PIRSF007349">
    <property type="entry name" value="Tsp_L"/>
    <property type="match status" value="1"/>
</dbReference>
<reference evidence="3 4" key="1">
    <citation type="submission" date="2020-04" db="EMBL/GenBank/DDBJ databases">
        <title>Description of novel Gluconacetobacter.</title>
        <authorList>
            <person name="Sombolestani A."/>
        </authorList>
    </citation>
    <scope>NUCLEOTIDE SEQUENCE [LARGE SCALE GENOMIC DNA]</scope>
    <source>
        <strain evidence="3 4">LMG 21312</strain>
    </source>
</reference>
<dbReference type="InterPro" id="IPR007067">
    <property type="entry name" value="Tail_sheath"/>
</dbReference>
<evidence type="ECO:0000313" key="4">
    <source>
        <dbReference type="Proteomes" id="UP000561066"/>
    </source>
</evidence>
<comment type="similarity">
    <text evidence="1">Belongs to the myoviridae tail sheath protein family.</text>
</comment>
<comment type="caution">
    <text evidence="3">The sequence shown here is derived from an EMBL/GenBank/DDBJ whole genome shotgun (WGS) entry which is preliminary data.</text>
</comment>